<gene>
    <name evidence="2" type="ORF">Taro_005212</name>
</gene>
<feature type="region of interest" description="Disordered" evidence="1">
    <location>
        <begin position="110"/>
        <end position="142"/>
    </location>
</feature>
<evidence type="ECO:0000256" key="1">
    <source>
        <dbReference type="SAM" id="MobiDB-lite"/>
    </source>
</evidence>
<organism evidence="2 3">
    <name type="scientific">Colocasia esculenta</name>
    <name type="common">Wild taro</name>
    <name type="synonym">Arum esculentum</name>
    <dbReference type="NCBI Taxonomy" id="4460"/>
    <lineage>
        <taxon>Eukaryota</taxon>
        <taxon>Viridiplantae</taxon>
        <taxon>Streptophyta</taxon>
        <taxon>Embryophyta</taxon>
        <taxon>Tracheophyta</taxon>
        <taxon>Spermatophyta</taxon>
        <taxon>Magnoliopsida</taxon>
        <taxon>Liliopsida</taxon>
        <taxon>Araceae</taxon>
        <taxon>Aroideae</taxon>
        <taxon>Colocasieae</taxon>
        <taxon>Colocasia</taxon>
    </lineage>
</organism>
<protein>
    <submittedName>
        <fullName evidence="2">Uncharacterized protein</fullName>
    </submittedName>
</protein>
<keyword evidence="3" id="KW-1185">Reference proteome</keyword>
<feature type="compositionally biased region" description="Low complexity" evidence="1">
    <location>
        <begin position="110"/>
        <end position="123"/>
    </location>
</feature>
<sequence>MAADYWLATIPLDADPYRRPHPWTSACGWRPDLWTSIGFTWSAQLPQDSSPLAPFSRPCNACSRSQRERPAGDYGALLLWLVEGGEVEVPPSPATRGHCTDVITATPWAQSTQSTGGSTWSTGDPFIANESPAVSASIREIR</sequence>
<evidence type="ECO:0000313" key="2">
    <source>
        <dbReference type="EMBL" id="MQL72866.1"/>
    </source>
</evidence>
<dbReference type="AlphaFoldDB" id="A0A843TRR3"/>
<evidence type="ECO:0000313" key="3">
    <source>
        <dbReference type="Proteomes" id="UP000652761"/>
    </source>
</evidence>
<accession>A0A843TRR3</accession>
<proteinExistence type="predicted"/>
<dbReference type="EMBL" id="NMUH01000145">
    <property type="protein sequence ID" value="MQL72866.1"/>
    <property type="molecule type" value="Genomic_DNA"/>
</dbReference>
<name>A0A843TRR3_COLES</name>
<comment type="caution">
    <text evidence="2">The sequence shown here is derived from an EMBL/GenBank/DDBJ whole genome shotgun (WGS) entry which is preliminary data.</text>
</comment>
<dbReference type="Proteomes" id="UP000652761">
    <property type="component" value="Unassembled WGS sequence"/>
</dbReference>
<reference evidence="2" key="1">
    <citation type="submission" date="2017-07" db="EMBL/GenBank/DDBJ databases">
        <title>Taro Niue Genome Assembly and Annotation.</title>
        <authorList>
            <person name="Atibalentja N."/>
            <person name="Keating K."/>
            <person name="Fields C.J."/>
        </authorList>
    </citation>
    <scope>NUCLEOTIDE SEQUENCE</scope>
    <source>
        <strain evidence="2">Niue_2</strain>
        <tissue evidence="2">Leaf</tissue>
    </source>
</reference>